<keyword evidence="15" id="KW-1185">Reference proteome</keyword>
<dbReference type="AlphaFoldDB" id="H2APA9"/>
<dbReference type="STRING" id="1071382.H2APA9"/>
<evidence type="ECO:0000256" key="2">
    <source>
        <dbReference type="ARBA" id="ARBA00004286"/>
    </source>
</evidence>
<accession>H2APA9</accession>
<dbReference type="InParanoid" id="H2APA9"/>
<dbReference type="GeneID" id="13886462"/>
<dbReference type="InterPro" id="IPR011993">
    <property type="entry name" value="PH-like_dom_sf"/>
</dbReference>
<organism evidence="14 15">
    <name type="scientific">Kazachstania africana (strain ATCC 22294 / BCRC 22015 / CBS 2517 / CECT 1963 / NBRC 1671 / NRRL Y-8276)</name>
    <name type="common">Yeast</name>
    <name type="synonym">Kluyveromyces africanus</name>
    <dbReference type="NCBI Taxonomy" id="1071382"/>
    <lineage>
        <taxon>Eukaryota</taxon>
        <taxon>Fungi</taxon>
        <taxon>Dikarya</taxon>
        <taxon>Ascomycota</taxon>
        <taxon>Saccharomycotina</taxon>
        <taxon>Saccharomycetes</taxon>
        <taxon>Saccharomycetales</taxon>
        <taxon>Saccharomycetaceae</taxon>
        <taxon>Kazachstania</taxon>
    </lineage>
</organism>
<dbReference type="Pfam" id="PF18215">
    <property type="entry name" value="Rtt106_N"/>
    <property type="match status" value="1"/>
</dbReference>
<dbReference type="HOGENOM" id="CLU_040939_1_0_1"/>
<keyword evidence="10" id="KW-0143">Chaperone</keyword>
<evidence type="ECO:0000256" key="1">
    <source>
        <dbReference type="ARBA" id="ARBA00004123"/>
    </source>
</evidence>
<protein>
    <recommendedName>
        <fullName evidence="4">Histone chaperone RTT106</fullName>
    </recommendedName>
    <alternativeName>
        <fullName evidence="5">Histone chaperone rtt106</fullName>
    </alternativeName>
</protein>
<dbReference type="FunCoup" id="H2APA9">
    <property type="interactions" value="176"/>
</dbReference>
<feature type="compositionally biased region" description="Basic and acidic residues" evidence="12">
    <location>
        <begin position="394"/>
        <end position="415"/>
    </location>
</feature>
<keyword evidence="6" id="KW-0158">Chromosome</keyword>
<keyword evidence="8" id="KW-0238">DNA-binding</keyword>
<dbReference type="InterPro" id="IPR040770">
    <property type="entry name" value="Rtt106_PH"/>
</dbReference>
<dbReference type="InterPro" id="IPR013719">
    <property type="entry name" value="RTT106/SPT16-like_middle_dom"/>
</dbReference>
<dbReference type="GO" id="GO:0005694">
    <property type="term" value="C:chromosome"/>
    <property type="evidence" value="ECO:0007669"/>
    <property type="project" value="UniProtKB-SubCell"/>
</dbReference>
<dbReference type="GO" id="GO:0006335">
    <property type="term" value="P:DNA replication-dependent chromatin assembly"/>
    <property type="evidence" value="ECO:0007669"/>
    <property type="project" value="EnsemblFungi"/>
</dbReference>
<evidence type="ECO:0000256" key="6">
    <source>
        <dbReference type="ARBA" id="ARBA00022454"/>
    </source>
</evidence>
<dbReference type="RefSeq" id="XP_003955344.1">
    <property type="nucleotide sequence ID" value="XM_003955295.1"/>
</dbReference>
<dbReference type="EMBL" id="HE650821">
    <property type="protein sequence ID" value="CCF56209.1"/>
    <property type="molecule type" value="Genomic_DNA"/>
</dbReference>
<dbReference type="GO" id="GO:0042802">
    <property type="term" value="F:identical protein binding"/>
    <property type="evidence" value="ECO:0007669"/>
    <property type="project" value="EnsemblFungi"/>
</dbReference>
<gene>
    <name evidence="14" type="primary">KAFR0A07750</name>
    <name evidence="14" type="ORF">KAFR_0A07750</name>
</gene>
<dbReference type="eggNOG" id="ENOG502R9PE">
    <property type="taxonomic scope" value="Eukaryota"/>
</dbReference>
<dbReference type="SUPFAM" id="SSF50729">
    <property type="entry name" value="PH domain-like"/>
    <property type="match status" value="1"/>
</dbReference>
<evidence type="ECO:0000256" key="9">
    <source>
        <dbReference type="ARBA" id="ARBA00023163"/>
    </source>
</evidence>
<sequence length="441" mass="50054">MSESFLNHLPEELRGRVVKITSVLPNSLSIFQDVYNFALDEVLESKRKQVKSSTSINGKHGEQDKVEESDIILKLDNVSVLSPLRRKLSLALHLSSTTKKPVLSLLKEDHSIEFSITDLKSSINMASFLPVPEKQGIMYLFVSYKQSNNPKYTEPLLITLNKESTLQQFVNLGIVSSDEKDFKKCVDYLRKQAIITGFRINDPFASESNAFHVDCHRSTKEGVLYFLSDHIIFGFRKPILLFNSSDIESITYSSITRLTFNVTLITKTNEKYEFSMIDQNEYGKIDEYAKKREVIDKSMSDELKAKKMNQSHNEGQSALKEASEQIEVNINNIPMDSDDENDENFEGESELSDGSDDSDEDSGEGSEAEEVVDEQQEEGEEKEEEGKFSIPHNDAIKQEIPVDVKKEMKDLHENSPDVVPADFEDIPIEIDEDDDSGVEYD</sequence>
<evidence type="ECO:0000256" key="11">
    <source>
        <dbReference type="ARBA" id="ARBA00023242"/>
    </source>
</evidence>
<evidence type="ECO:0000259" key="13">
    <source>
        <dbReference type="SMART" id="SM01287"/>
    </source>
</evidence>
<comment type="similarity">
    <text evidence="3">Belongs to the RTT106 family.</text>
</comment>
<dbReference type="GO" id="GO:0031491">
    <property type="term" value="F:nucleosome binding"/>
    <property type="evidence" value="ECO:0007669"/>
    <property type="project" value="TreeGrafter"/>
</dbReference>
<evidence type="ECO:0000256" key="12">
    <source>
        <dbReference type="SAM" id="MobiDB-lite"/>
    </source>
</evidence>
<dbReference type="Gene3D" id="2.30.29.30">
    <property type="entry name" value="Pleckstrin-homology domain (PH domain)/Phosphotyrosine-binding domain (PTB)"/>
    <property type="match status" value="1"/>
</dbReference>
<feature type="domain" description="Histone chaperone RTT106/FACT complex subunit SPT16-like middle" evidence="13">
    <location>
        <begin position="210"/>
        <end position="299"/>
    </location>
</feature>
<name>H2APA9_KAZAF</name>
<dbReference type="GO" id="GO:0005634">
    <property type="term" value="C:nucleus"/>
    <property type="evidence" value="ECO:0007669"/>
    <property type="project" value="UniProtKB-SubCell"/>
</dbReference>
<evidence type="ECO:0000313" key="14">
    <source>
        <dbReference type="EMBL" id="CCF56209.1"/>
    </source>
</evidence>
<dbReference type="KEGG" id="kaf:KAFR_0A07750"/>
<dbReference type="PANTHER" id="PTHR45849">
    <property type="entry name" value="FACT COMPLEX SUBUNIT SSRP1"/>
    <property type="match status" value="1"/>
</dbReference>
<dbReference type="OrthoDB" id="75754at2759"/>
<dbReference type="Pfam" id="PF18469">
    <property type="entry name" value="PH_18"/>
    <property type="match status" value="1"/>
</dbReference>
<keyword evidence="11" id="KW-0539">Nucleus</keyword>
<evidence type="ECO:0000313" key="15">
    <source>
        <dbReference type="Proteomes" id="UP000005220"/>
    </source>
</evidence>
<keyword evidence="9" id="KW-0804">Transcription</keyword>
<dbReference type="InterPro" id="IPR050454">
    <property type="entry name" value="RTT106/SSRP1_HistChap/FACT"/>
</dbReference>
<feature type="compositionally biased region" description="Acidic residues" evidence="12">
    <location>
        <begin position="422"/>
        <end position="441"/>
    </location>
</feature>
<keyword evidence="7" id="KW-0805">Transcription regulation</keyword>
<dbReference type="PANTHER" id="PTHR45849:SF3">
    <property type="entry name" value="HISTONE CHAPERONE RTT106"/>
    <property type="match status" value="1"/>
</dbReference>
<evidence type="ECO:0000256" key="3">
    <source>
        <dbReference type="ARBA" id="ARBA00006159"/>
    </source>
</evidence>
<reference evidence="14 15" key="1">
    <citation type="journal article" date="2011" name="Proc. Natl. Acad. Sci. U.S.A.">
        <title>Evolutionary erosion of yeast sex chromosomes by mating-type switching accidents.</title>
        <authorList>
            <person name="Gordon J.L."/>
            <person name="Armisen D."/>
            <person name="Proux-Wera E."/>
            <person name="Oheigeartaigh S.S."/>
            <person name="Byrne K.P."/>
            <person name="Wolfe K.H."/>
        </authorList>
    </citation>
    <scope>NUCLEOTIDE SEQUENCE [LARGE SCALE GENOMIC DNA]</scope>
    <source>
        <strain evidence="15">ATCC 22294 / BCRC 22015 / CBS 2517 / CECT 1963 / NBRC 1671 / NRRL Y-8276</strain>
    </source>
</reference>
<dbReference type="GO" id="GO:0003690">
    <property type="term" value="F:double-stranded DNA binding"/>
    <property type="evidence" value="ECO:0007669"/>
    <property type="project" value="EnsemblFungi"/>
</dbReference>
<dbReference type="SMART" id="SM01287">
    <property type="entry name" value="Rtt106"/>
    <property type="match status" value="1"/>
</dbReference>
<evidence type="ECO:0000256" key="7">
    <source>
        <dbReference type="ARBA" id="ARBA00023015"/>
    </source>
</evidence>
<evidence type="ECO:0000256" key="5">
    <source>
        <dbReference type="ARBA" id="ARBA00018462"/>
    </source>
</evidence>
<evidence type="ECO:0000256" key="4">
    <source>
        <dbReference type="ARBA" id="ARBA00017355"/>
    </source>
</evidence>
<feature type="compositionally biased region" description="Acidic residues" evidence="12">
    <location>
        <begin position="336"/>
        <end position="383"/>
    </location>
</feature>
<dbReference type="GO" id="GO:0042393">
    <property type="term" value="F:histone binding"/>
    <property type="evidence" value="ECO:0007669"/>
    <property type="project" value="EnsemblFungi"/>
</dbReference>
<dbReference type="Gene3D" id="2.30.29.120">
    <property type="match status" value="1"/>
</dbReference>
<dbReference type="InterPro" id="IPR040993">
    <property type="entry name" value="Rtt106_N"/>
</dbReference>
<dbReference type="CDD" id="cd13303">
    <property type="entry name" value="PH1-like_Rtt106"/>
    <property type="match status" value="1"/>
</dbReference>
<dbReference type="Pfam" id="PF08512">
    <property type="entry name" value="Rttp106-like_middle"/>
    <property type="match status" value="1"/>
</dbReference>
<dbReference type="GO" id="GO:0031507">
    <property type="term" value="P:heterochromatin formation"/>
    <property type="evidence" value="ECO:0007669"/>
    <property type="project" value="EnsemblFungi"/>
</dbReference>
<evidence type="ECO:0000256" key="8">
    <source>
        <dbReference type="ARBA" id="ARBA00023125"/>
    </source>
</evidence>
<dbReference type="Proteomes" id="UP000005220">
    <property type="component" value="Chromosome 1"/>
</dbReference>
<comment type="subcellular location">
    <subcellularLocation>
        <location evidence="2">Chromosome</location>
    </subcellularLocation>
    <subcellularLocation>
        <location evidence="1">Nucleus</location>
    </subcellularLocation>
</comment>
<dbReference type="GO" id="GO:0000122">
    <property type="term" value="P:negative regulation of transcription by RNA polymerase II"/>
    <property type="evidence" value="ECO:0007669"/>
    <property type="project" value="EnsemblFungi"/>
</dbReference>
<evidence type="ECO:0000256" key="10">
    <source>
        <dbReference type="ARBA" id="ARBA00023186"/>
    </source>
</evidence>
<dbReference type="GO" id="GO:0006368">
    <property type="term" value="P:transcription elongation by RNA polymerase II"/>
    <property type="evidence" value="ECO:0007669"/>
    <property type="project" value="EnsemblFungi"/>
</dbReference>
<feature type="region of interest" description="Disordered" evidence="12">
    <location>
        <begin position="332"/>
        <end position="441"/>
    </location>
</feature>
<proteinExistence type="inferred from homology"/>
<dbReference type="CDD" id="cd11604">
    <property type="entry name" value="RTT106_N"/>
    <property type="match status" value="1"/>
</dbReference>